<organism evidence="2 3">
    <name type="scientific">Folsomia candida</name>
    <name type="common">Springtail</name>
    <dbReference type="NCBI Taxonomy" id="158441"/>
    <lineage>
        <taxon>Eukaryota</taxon>
        <taxon>Metazoa</taxon>
        <taxon>Ecdysozoa</taxon>
        <taxon>Arthropoda</taxon>
        <taxon>Hexapoda</taxon>
        <taxon>Collembola</taxon>
        <taxon>Entomobryomorpha</taxon>
        <taxon>Isotomoidea</taxon>
        <taxon>Isotomidae</taxon>
        <taxon>Proisotominae</taxon>
        <taxon>Folsomia</taxon>
    </lineage>
</organism>
<feature type="chain" id="PRO_5012940356" evidence="1">
    <location>
        <begin position="20"/>
        <end position="152"/>
    </location>
</feature>
<keyword evidence="1" id="KW-0732">Signal</keyword>
<evidence type="ECO:0000313" key="2">
    <source>
        <dbReference type="EMBL" id="OXA62434.1"/>
    </source>
</evidence>
<dbReference type="EMBL" id="LNIX01000001">
    <property type="protein sequence ID" value="OXA62434.1"/>
    <property type="molecule type" value="Genomic_DNA"/>
</dbReference>
<comment type="caution">
    <text evidence="2">The sequence shown here is derived from an EMBL/GenBank/DDBJ whole genome shotgun (WGS) entry which is preliminary data.</text>
</comment>
<sequence>MWMILVSAFLVIFVTPISSAKYGAEDSLSLFSGLTLKHFLAQSSGQLRIGNQVLKFPQDLEKIFGNVSHGIGRSIGEEEEEVVHHLPHPPPLRRHHMEEKAERDLSLISIGNFFRLGCVVMHLQEIQESVKFELEKRGGHGPHPPAHHGSYF</sequence>
<reference evidence="2 3" key="1">
    <citation type="submission" date="2015-12" db="EMBL/GenBank/DDBJ databases">
        <title>The genome of Folsomia candida.</title>
        <authorList>
            <person name="Faddeeva A."/>
            <person name="Derks M.F."/>
            <person name="Anvar Y."/>
            <person name="Smit S."/>
            <person name="Van Straalen N."/>
            <person name="Roelofs D."/>
        </authorList>
    </citation>
    <scope>NUCLEOTIDE SEQUENCE [LARGE SCALE GENOMIC DNA]</scope>
    <source>
        <strain evidence="2 3">VU population</strain>
        <tissue evidence="2">Whole body</tissue>
    </source>
</reference>
<protein>
    <submittedName>
        <fullName evidence="2">Uncharacterized protein</fullName>
    </submittedName>
</protein>
<name>A0A226EZ72_FOLCA</name>
<evidence type="ECO:0000313" key="3">
    <source>
        <dbReference type="Proteomes" id="UP000198287"/>
    </source>
</evidence>
<evidence type="ECO:0000256" key="1">
    <source>
        <dbReference type="SAM" id="SignalP"/>
    </source>
</evidence>
<dbReference type="AlphaFoldDB" id="A0A226EZ72"/>
<dbReference type="Proteomes" id="UP000198287">
    <property type="component" value="Unassembled WGS sequence"/>
</dbReference>
<proteinExistence type="predicted"/>
<accession>A0A226EZ72</accession>
<keyword evidence="3" id="KW-1185">Reference proteome</keyword>
<gene>
    <name evidence="2" type="ORF">Fcan01_01209</name>
</gene>
<feature type="signal peptide" evidence="1">
    <location>
        <begin position="1"/>
        <end position="19"/>
    </location>
</feature>